<dbReference type="InterPro" id="IPR016181">
    <property type="entry name" value="Acyl_CoA_acyltransferase"/>
</dbReference>
<evidence type="ECO:0000313" key="3">
    <source>
        <dbReference type="Proteomes" id="UP001296993"/>
    </source>
</evidence>
<dbReference type="Gene3D" id="3.40.630.30">
    <property type="match status" value="1"/>
</dbReference>
<dbReference type="InterPro" id="IPR000182">
    <property type="entry name" value="GNAT_dom"/>
</dbReference>
<accession>A0ABS4XFS1</accession>
<dbReference type="Pfam" id="PF00583">
    <property type="entry name" value="Acetyltransf_1"/>
    <property type="match status" value="1"/>
</dbReference>
<proteinExistence type="predicted"/>
<sequence>MLTIRPFEIEDRDEALLARTELDADDFDFLLGYSFRRGFDEYLDQLAAHEQGLGIPDGWVPSALWGAFVDGELVGRTCIRFELNDHLMQVSGHIGYGVRPAYRRRGYATEILRLSMEQLALRGIEKALVTCDEQNTASARTIEANGGVLENVIQVGEERTMRFWVPTS</sequence>
<comment type="caution">
    <text evidence="2">The sequence shown here is derived from an EMBL/GenBank/DDBJ whole genome shotgun (WGS) entry which is preliminary data.</text>
</comment>
<reference evidence="2 3" key="1">
    <citation type="submission" date="2021-03" db="EMBL/GenBank/DDBJ databases">
        <title>Sequencing the genomes of 1000 actinobacteria strains.</title>
        <authorList>
            <person name="Klenk H.-P."/>
        </authorList>
    </citation>
    <scope>NUCLEOTIDE SEQUENCE [LARGE SCALE GENOMIC DNA]</scope>
    <source>
        <strain evidence="2 3">DSM 15797</strain>
    </source>
</reference>
<dbReference type="CDD" id="cd04301">
    <property type="entry name" value="NAT_SF"/>
    <property type="match status" value="1"/>
</dbReference>
<evidence type="ECO:0000259" key="1">
    <source>
        <dbReference type="PROSITE" id="PS51186"/>
    </source>
</evidence>
<dbReference type="EMBL" id="JAGIOF010000001">
    <property type="protein sequence ID" value="MBP2387306.1"/>
    <property type="molecule type" value="Genomic_DNA"/>
</dbReference>
<dbReference type="PANTHER" id="PTHR39173:SF1">
    <property type="entry name" value="ACETYLTRANSFERASE"/>
    <property type="match status" value="1"/>
</dbReference>
<name>A0ABS4XFS1_9MICC</name>
<gene>
    <name evidence="2" type="ORF">JOF47_002817</name>
</gene>
<dbReference type="PANTHER" id="PTHR39173">
    <property type="entry name" value="ACETYLTRANSFERASE"/>
    <property type="match status" value="1"/>
</dbReference>
<feature type="domain" description="N-acetyltransferase" evidence="1">
    <location>
        <begin position="2"/>
        <end position="168"/>
    </location>
</feature>
<dbReference type="SUPFAM" id="SSF55729">
    <property type="entry name" value="Acyl-CoA N-acyltransferases (Nat)"/>
    <property type="match status" value="1"/>
</dbReference>
<evidence type="ECO:0000313" key="2">
    <source>
        <dbReference type="EMBL" id="MBP2387306.1"/>
    </source>
</evidence>
<protein>
    <submittedName>
        <fullName evidence="2">Acetyltransferase</fullName>
    </submittedName>
</protein>
<organism evidence="2 3">
    <name type="scientific">Paeniglutamicibacter kerguelensis</name>
    <dbReference type="NCBI Taxonomy" id="254788"/>
    <lineage>
        <taxon>Bacteria</taxon>
        <taxon>Bacillati</taxon>
        <taxon>Actinomycetota</taxon>
        <taxon>Actinomycetes</taxon>
        <taxon>Micrococcales</taxon>
        <taxon>Micrococcaceae</taxon>
        <taxon>Paeniglutamicibacter</taxon>
    </lineage>
</organism>
<dbReference type="RefSeq" id="WP_209999490.1">
    <property type="nucleotide sequence ID" value="NZ_BAAAJY010000005.1"/>
</dbReference>
<dbReference type="PROSITE" id="PS51186">
    <property type="entry name" value="GNAT"/>
    <property type="match status" value="1"/>
</dbReference>
<keyword evidence="3" id="KW-1185">Reference proteome</keyword>
<dbReference type="Proteomes" id="UP001296993">
    <property type="component" value="Unassembled WGS sequence"/>
</dbReference>